<proteinExistence type="predicted"/>
<accession>M5ELV4</accession>
<evidence type="ECO:0008006" key="3">
    <source>
        <dbReference type="Google" id="ProtNLM"/>
    </source>
</evidence>
<dbReference type="AlphaFoldDB" id="M5ELV4"/>
<keyword evidence="2" id="KW-1185">Reference proteome</keyword>
<evidence type="ECO:0000313" key="2">
    <source>
        <dbReference type="Proteomes" id="UP000012062"/>
    </source>
</evidence>
<organism evidence="1 2">
    <name type="scientific">Mesorhizobium metallidurans STM 2683</name>
    <dbReference type="NCBI Taxonomy" id="1297569"/>
    <lineage>
        <taxon>Bacteria</taxon>
        <taxon>Pseudomonadati</taxon>
        <taxon>Pseudomonadota</taxon>
        <taxon>Alphaproteobacteria</taxon>
        <taxon>Hyphomicrobiales</taxon>
        <taxon>Phyllobacteriaceae</taxon>
        <taxon>Mesorhizobium</taxon>
    </lineage>
</organism>
<sequence length="116" mass="12230">MPAALVAAYLLVLQSTLGAFAFGLIPDASRLDAFGNVICTRDGAAELPDGDPHQQHVPACCMLGCSKASAVHAQTDGAALPRSLFFEAVAFMLPAFWHLDFARPRSPSNPRAPPVV</sequence>
<gene>
    <name evidence="1" type="ORF">MESS2_1530015</name>
</gene>
<protein>
    <recommendedName>
        <fullName evidence="3">DUF2946 domain-containing protein</fullName>
    </recommendedName>
</protein>
<evidence type="ECO:0000313" key="1">
    <source>
        <dbReference type="EMBL" id="CCV05292.1"/>
    </source>
</evidence>
<reference evidence="1 2" key="1">
    <citation type="submission" date="2013-02" db="EMBL/GenBank/DDBJ databases">
        <authorList>
            <person name="Genoscope - CEA"/>
        </authorList>
    </citation>
    <scope>NUCLEOTIDE SEQUENCE [LARGE SCALE GENOMIC DNA]</scope>
    <source>
        <strain evidence="1 2">STM 2683</strain>
    </source>
</reference>
<comment type="caution">
    <text evidence="1">The sequence shown here is derived from an EMBL/GenBank/DDBJ whole genome shotgun (WGS) entry which is preliminary data.</text>
</comment>
<dbReference type="EMBL" id="CAUM01000061">
    <property type="protein sequence ID" value="CCV05292.1"/>
    <property type="molecule type" value="Genomic_DNA"/>
</dbReference>
<name>M5ELV4_9HYPH</name>
<dbReference type="eggNOG" id="ENOG5033KBW">
    <property type="taxonomic scope" value="Bacteria"/>
</dbReference>
<dbReference type="OrthoDB" id="7365878at2"/>
<dbReference type="RefSeq" id="WP_008874245.1">
    <property type="nucleotide sequence ID" value="NZ_CAUM01000061.1"/>
</dbReference>
<dbReference type="Proteomes" id="UP000012062">
    <property type="component" value="Unassembled WGS sequence"/>
</dbReference>